<dbReference type="EC" id="1.2.1.5" evidence="6"/>
<reference evidence="6 7" key="2">
    <citation type="journal article" date="2016" name="Genome Announc.">
        <title>Draft Genome Sequences of Streptomyces scabiei S58, Streptomyces turgidiscabies T45, and Streptomyces acidiscabies a10, the Pathogens of Potato Common Scab, Isolated in Japan.</title>
        <authorList>
            <person name="Tomihama T."/>
            <person name="Nishi Y."/>
            <person name="Sakai M."/>
            <person name="Ikenaga M."/>
            <person name="Okubo T."/>
            <person name="Ikeda S."/>
        </authorList>
    </citation>
    <scope>NUCLEOTIDE SEQUENCE [LARGE SCALE GENOMIC DNA]</scope>
    <source>
        <strain evidence="6 7">S58</strain>
    </source>
</reference>
<dbReference type="FunFam" id="3.40.309.10:FF:000012">
    <property type="entry name" value="Betaine aldehyde dehydrogenase"/>
    <property type="match status" value="1"/>
</dbReference>
<dbReference type="AlphaFoldDB" id="A0A100JHT6"/>
<dbReference type="Gene3D" id="3.40.605.10">
    <property type="entry name" value="Aldehyde Dehydrogenase, Chain A, domain 1"/>
    <property type="match status" value="1"/>
</dbReference>
<dbReference type="InterPro" id="IPR016163">
    <property type="entry name" value="Ald_DH_C"/>
</dbReference>
<evidence type="ECO:0000256" key="2">
    <source>
        <dbReference type="ARBA" id="ARBA00023002"/>
    </source>
</evidence>
<gene>
    <name evidence="6" type="primary">puuC_1</name>
    <name evidence="6" type="ORF">SsS58_00138</name>
</gene>
<protein>
    <submittedName>
        <fullName evidence="6">Aldehyde dehydrogenase PuuC</fullName>
        <ecNumber evidence="6">1.2.1.5</ecNumber>
    </submittedName>
</protein>
<proteinExistence type="inferred from homology"/>
<dbReference type="GO" id="GO:0004030">
    <property type="term" value="F:aldehyde dehydrogenase [NAD(P)+] activity"/>
    <property type="evidence" value="ECO:0007669"/>
    <property type="project" value="UniProtKB-EC"/>
</dbReference>
<comment type="similarity">
    <text evidence="1 4">Belongs to the aldehyde dehydrogenase family.</text>
</comment>
<sequence>MLARAEAERLVSAVPTEPYLAGRWDSGQSVDTFDVIDPVTERRLTTVAAAGAREVDKAVSHARSALDEGVWGRTDGSTRALLLNRLADLIEARAEEFAILESLDIGKPGFEPRAIDLPQAIQSFRYFAGWADKVEGRSVPTGAYMGRPTHSYTVREPVGVVAAITPWNSPTMIGAWKIAPALAAGCAVVLKPPEDAPLTSLLLASLIEEAGFPAGAFSVLPGLGAVTGQALVDHAGVDKISFTGSPETGYKVAVAAARRFRRTTLELGGKSPQIVFADADLDEAAQGVAAGIFANQGEVCAAGSRILVARPVYEEFVERLVARARDIKVGDPFDEGTTMGALINARQLERVCGYIAAGVDDGARLLTGGGRPDGKGFFVEPTLFAEVDNSMTIARREIFGPVGAVIPFASESDAIATANDSDYALAATLWTADVSRAHTVARRVRAGAVAINGWAPLDPRLPWGGSKLSGQGRELGWAGIEANTEEKTVTAVLSRPPTH</sequence>
<dbReference type="InterPro" id="IPR029510">
    <property type="entry name" value="Ald_DH_CS_GLU"/>
</dbReference>
<dbReference type="Proteomes" id="UP000067448">
    <property type="component" value="Unassembled WGS sequence"/>
</dbReference>
<comment type="caution">
    <text evidence="6">The sequence shown here is derived from an EMBL/GenBank/DDBJ whole genome shotgun (WGS) entry which is preliminary data.</text>
</comment>
<name>A0A100JHT6_STRSC</name>
<evidence type="ECO:0000256" key="3">
    <source>
        <dbReference type="PROSITE-ProRule" id="PRU10007"/>
    </source>
</evidence>
<feature type="domain" description="Aldehyde dehydrogenase" evidence="5">
    <location>
        <begin position="24"/>
        <end position="489"/>
    </location>
</feature>
<dbReference type="SUPFAM" id="SSF53720">
    <property type="entry name" value="ALDH-like"/>
    <property type="match status" value="1"/>
</dbReference>
<dbReference type="EMBL" id="BCMM01000001">
    <property type="protein sequence ID" value="GAQ59800.1"/>
    <property type="molecule type" value="Genomic_DNA"/>
</dbReference>
<accession>A0A100JHT6</accession>
<dbReference type="PROSITE" id="PS00070">
    <property type="entry name" value="ALDEHYDE_DEHYDR_CYS"/>
    <property type="match status" value="1"/>
</dbReference>
<feature type="active site" evidence="3">
    <location>
        <position position="266"/>
    </location>
</feature>
<dbReference type="Gene3D" id="3.40.309.10">
    <property type="entry name" value="Aldehyde Dehydrogenase, Chain A, domain 2"/>
    <property type="match status" value="1"/>
</dbReference>
<dbReference type="PROSITE" id="PS00687">
    <property type="entry name" value="ALDEHYDE_DEHYDR_GLU"/>
    <property type="match status" value="1"/>
</dbReference>
<dbReference type="PANTHER" id="PTHR11699">
    <property type="entry name" value="ALDEHYDE DEHYDROGENASE-RELATED"/>
    <property type="match status" value="1"/>
</dbReference>
<reference evidence="7" key="3">
    <citation type="submission" date="2016-02" db="EMBL/GenBank/DDBJ databases">
        <title>Draft genome of pathogenic Streptomyces sp. in Japan.</title>
        <authorList>
            <person name="Tomihama T."/>
            <person name="Ikenaga M."/>
            <person name="Sakai M."/>
            <person name="Okubo T."/>
            <person name="Ikeda S."/>
        </authorList>
    </citation>
    <scope>NUCLEOTIDE SEQUENCE [LARGE SCALE GENOMIC DNA]</scope>
    <source>
        <strain evidence="7">S58</strain>
    </source>
</reference>
<dbReference type="InterPro" id="IPR016160">
    <property type="entry name" value="Ald_DH_CS_CYS"/>
</dbReference>
<evidence type="ECO:0000313" key="7">
    <source>
        <dbReference type="Proteomes" id="UP000067448"/>
    </source>
</evidence>
<keyword evidence="2 4" id="KW-0560">Oxidoreductase</keyword>
<dbReference type="InterPro" id="IPR016161">
    <property type="entry name" value="Ald_DH/histidinol_DH"/>
</dbReference>
<dbReference type="RefSeq" id="WP_059077989.1">
    <property type="nucleotide sequence ID" value="NZ_BCMM01000001.1"/>
</dbReference>
<reference evidence="7" key="1">
    <citation type="submission" date="2015-11" db="EMBL/GenBank/DDBJ databases">
        <authorList>
            <consortium name="Cross-ministerial Strategic Innovation Promotion Program (SIP) consortium"/>
            <person name="Tomihama T."/>
            <person name="Ikenaga M."/>
            <person name="Sakai M."/>
            <person name="Okubo T."/>
            <person name="Ikeda S."/>
        </authorList>
    </citation>
    <scope>NUCLEOTIDE SEQUENCE [LARGE SCALE GENOMIC DNA]</scope>
    <source>
        <strain evidence="7">S58</strain>
    </source>
</reference>
<evidence type="ECO:0000256" key="4">
    <source>
        <dbReference type="RuleBase" id="RU003345"/>
    </source>
</evidence>
<dbReference type="InterPro" id="IPR015590">
    <property type="entry name" value="Aldehyde_DH_dom"/>
</dbReference>
<dbReference type="InterPro" id="IPR016162">
    <property type="entry name" value="Ald_DH_N"/>
</dbReference>
<organism evidence="6 7">
    <name type="scientific">Streptomyces scabiei</name>
    <dbReference type="NCBI Taxonomy" id="1930"/>
    <lineage>
        <taxon>Bacteria</taxon>
        <taxon>Bacillati</taxon>
        <taxon>Actinomycetota</taxon>
        <taxon>Actinomycetes</taxon>
        <taxon>Kitasatosporales</taxon>
        <taxon>Streptomycetaceae</taxon>
        <taxon>Streptomyces</taxon>
    </lineage>
</organism>
<evidence type="ECO:0000256" key="1">
    <source>
        <dbReference type="ARBA" id="ARBA00009986"/>
    </source>
</evidence>
<dbReference type="Pfam" id="PF00171">
    <property type="entry name" value="Aldedh"/>
    <property type="match status" value="1"/>
</dbReference>
<dbReference type="FunFam" id="3.40.605.10:FF:000007">
    <property type="entry name" value="NAD/NADP-dependent betaine aldehyde dehydrogenase"/>
    <property type="match status" value="1"/>
</dbReference>
<dbReference type="OrthoDB" id="6882680at2"/>
<evidence type="ECO:0000313" key="6">
    <source>
        <dbReference type="EMBL" id="GAQ59800.1"/>
    </source>
</evidence>
<evidence type="ECO:0000259" key="5">
    <source>
        <dbReference type="Pfam" id="PF00171"/>
    </source>
</evidence>